<dbReference type="KEGG" id="mvo:Mvol_0372"/>
<proteinExistence type="inferred from homology"/>
<keyword evidence="3" id="KW-1185">Reference proteome</keyword>
<protein>
    <recommendedName>
        <fullName evidence="1">UPF0216 protein Mvol_0372</fullName>
    </recommendedName>
</protein>
<dbReference type="OrthoDB" id="18795at2157"/>
<dbReference type="EMBL" id="CP002057">
    <property type="protein sequence ID" value="ADI36032.1"/>
    <property type="molecule type" value="Genomic_DNA"/>
</dbReference>
<sequence length="149" mass="17111">MNKGNNNNNNLGKPLNESNLSDKHIYGLIKGLKSSFTKKTLGELLNEDKPVVMVNGERHRIKRRELDYLKDIASKDLKIPIVLQVDSNLNEGTVKIEGIDEVNVISKILSKEINKFDENKLLYIYKPELRIVRQKLPTTTTYLFRMGLD</sequence>
<dbReference type="Proteomes" id="UP000007722">
    <property type="component" value="Chromosome"/>
</dbReference>
<reference evidence="2 3" key="1">
    <citation type="submission" date="2010-05" db="EMBL/GenBank/DDBJ databases">
        <title>Complete sequence of Methanococcus voltae A3.</title>
        <authorList>
            <consortium name="US DOE Joint Genome Institute"/>
            <person name="Lucas S."/>
            <person name="Copeland A."/>
            <person name="Lapidus A."/>
            <person name="Cheng J.-F."/>
            <person name="Bruce D."/>
            <person name="Goodwin L."/>
            <person name="Pitluck S."/>
            <person name="Lowry S."/>
            <person name="Clum A."/>
            <person name="Land M."/>
            <person name="Hauser L."/>
            <person name="Kyrpides N."/>
            <person name="Mikhailova N."/>
            <person name="Whitman W.B."/>
            <person name="Woyke T."/>
        </authorList>
    </citation>
    <scope>NUCLEOTIDE SEQUENCE [LARGE SCALE GENOMIC DNA]</scope>
    <source>
        <strain evidence="3">ATCC BAA-1334 / A3</strain>
    </source>
</reference>
<gene>
    <name evidence="2" type="ordered locus">Mvol_0372</name>
</gene>
<dbReference type="HAMAP" id="MF_00585">
    <property type="entry name" value="UPF0216"/>
    <property type="match status" value="1"/>
</dbReference>
<dbReference type="Pfam" id="PF01886">
    <property type="entry name" value="DUF61"/>
    <property type="match status" value="1"/>
</dbReference>
<accession>D7DSC2</accession>
<dbReference type="InParanoid" id="D7DSC2"/>
<evidence type="ECO:0000313" key="3">
    <source>
        <dbReference type="Proteomes" id="UP000007722"/>
    </source>
</evidence>
<dbReference type="eggNOG" id="arCOG01921">
    <property type="taxonomic scope" value="Archaea"/>
</dbReference>
<dbReference type="InterPro" id="IPR002746">
    <property type="entry name" value="UPF0216"/>
</dbReference>
<dbReference type="NCBIfam" id="NF003153">
    <property type="entry name" value="PRK04115.1"/>
    <property type="match status" value="1"/>
</dbReference>
<evidence type="ECO:0000313" key="2">
    <source>
        <dbReference type="EMBL" id="ADI36032.1"/>
    </source>
</evidence>
<evidence type="ECO:0000256" key="1">
    <source>
        <dbReference type="HAMAP-Rule" id="MF_00585"/>
    </source>
</evidence>
<comment type="similarity">
    <text evidence="1">Belongs to the UPF0216 family.</text>
</comment>
<dbReference type="STRING" id="456320.Mvol_0372"/>
<organism evidence="2 3">
    <name type="scientific">Methanococcus voltae (strain ATCC BAA-1334 / A3)</name>
    <dbReference type="NCBI Taxonomy" id="456320"/>
    <lineage>
        <taxon>Archaea</taxon>
        <taxon>Methanobacteriati</taxon>
        <taxon>Methanobacteriota</taxon>
        <taxon>Methanomada group</taxon>
        <taxon>Methanococci</taxon>
        <taxon>Methanococcales</taxon>
        <taxon>Methanococcaceae</taxon>
        <taxon>Methanococcus</taxon>
    </lineage>
</organism>
<name>D7DSC2_METV3</name>
<dbReference type="AlphaFoldDB" id="D7DSC2"/>
<dbReference type="HOGENOM" id="CLU_146474_1_0_2"/>